<feature type="compositionally biased region" description="Basic and acidic residues" evidence="1">
    <location>
        <begin position="235"/>
        <end position="248"/>
    </location>
</feature>
<comment type="caution">
    <text evidence="2">The sequence shown here is derived from an EMBL/GenBank/DDBJ whole genome shotgun (WGS) entry which is preliminary data.</text>
</comment>
<evidence type="ECO:0000313" key="2">
    <source>
        <dbReference type="EMBL" id="KAJ4487961.1"/>
    </source>
</evidence>
<feature type="region of interest" description="Disordered" evidence="1">
    <location>
        <begin position="228"/>
        <end position="250"/>
    </location>
</feature>
<sequence>MNSAYFSQFQSNPFIQCGSTDLGHYSRVRPPTVARSHRYHPYNDEHIFNSKFANPVSNTIPQYQQALAKYARQETTANQNVQNQVALAQSHFSHRQPQSQSQSLVSTHPSQASLQSKSSAYSLLEAERTKISTQSFSSSRASATPYTKNGVTLAAPIPKIFAARSEAVLNSLVATENQPVLAQGPSALPIAQQIKLKFIEERPSQLQSKVDCPSVQCTKYQLDEKENVSYPLSDQEVHDSRSSSHIQDRSTLSELGRTVITDACSIGSLDSSTGSSSLKKADTTQGPLRSISPASMIVLTEPILMSWCFDDAAVRRLAKAAGYE</sequence>
<dbReference type="OrthoDB" id="2919479at2759"/>
<dbReference type="AlphaFoldDB" id="A0A9W9AQ02"/>
<evidence type="ECO:0000256" key="1">
    <source>
        <dbReference type="SAM" id="MobiDB-lite"/>
    </source>
</evidence>
<accession>A0A9W9AQ02</accession>
<organism evidence="2 3">
    <name type="scientific">Lentinula aciculospora</name>
    <dbReference type="NCBI Taxonomy" id="153920"/>
    <lineage>
        <taxon>Eukaryota</taxon>
        <taxon>Fungi</taxon>
        <taxon>Dikarya</taxon>
        <taxon>Basidiomycota</taxon>
        <taxon>Agaricomycotina</taxon>
        <taxon>Agaricomycetes</taxon>
        <taxon>Agaricomycetidae</taxon>
        <taxon>Agaricales</taxon>
        <taxon>Marasmiineae</taxon>
        <taxon>Omphalotaceae</taxon>
        <taxon>Lentinula</taxon>
    </lineage>
</organism>
<evidence type="ECO:0000313" key="3">
    <source>
        <dbReference type="Proteomes" id="UP001150266"/>
    </source>
</evidence>
<name>A0A9W9AQ02_9AGAR</name>
<reference evidence="2" key="1">
    <citation type="submission" date="2022-08" db="EMBL/GenBank/DDBJ databases">
        <title>A Global Phylogenomic Analysis of the Shiitake Genus Lentinula.</title>
        <authorList>
            <consortium name="DOE Joint Genome Institute"/>
            <person name="Sierra-Patev S."/>
            <person name="Min B."/>
            <person name="Naranjo-Ortiz M."/>
            <person name="Looney B."/>
            <person name="Konkel Z."/>
            <person name="Slot J.C."/>
            <person name="Sakamoto Y."/>
            <person name="Steenwyk J.L."/>
            <person name="Rokas A."/>
            <person name="Carro J."/>
            <person name="Camarero S."/>
            <person name="Ferreira P."/>
            <person name="Molpeceres G."/>
            <person name="Ruiz-Duenas F.J."/>
            <person name="Serrano A."/>
            <person name="Henrissat B."/>
            <person name="Drula E."/>
            <person name="Hughes K.W."/>
            <person name="Mata J.L."/>
            <person name="Ishikawa N.K."/>
            <person name="Vargas-Isla R."/>
            <person name="Ushijima S."/>
            <person name="Smith C.A."/>
            <person name="Ahrendt S."/>
            <person name="Andreopoulos W."/>
            <person name="He G."/>
            <person name="Labutti K."/>
            <person name="Lipzen A."/>
            <person name="Ng V."/>
            <person name="Riley R."/>
            <person name="Sandor L."/>
            <person name="Barry K."/>
            <person name="Martinez A.T."/>
            <person name="Xiao Y."/>
            <person name="Gibbons J.G."/>
            <person name="Terashima K."/>
            <person name="Grigoriev I.V."/>
            <person name="Hibbett D.S."/>
        </authorList>
    </citation>
    <scope>NUCLEOTIDE SEQUENCE</scope>
    <source>
        <strain evidence="2">JLM2183</strain>
    </source>
</reference>
<dbReference type="Proteomes" id="UP001150266">
    <property type="component" value="Unassembled WGS sequence"/>
</dbReference>
<feature type="region of interest" description="Disordered" evidence="1">
    <location>
        <begin position="90"/>
        <end position="117"/>
    </location>
</feature>
<feature type="compositionally biased region" description="Polar residues" evidence="1">
    <location>
        <begin position="95"/>
        <end position="117"/>
    </location>
</feature>
<keyword evidence="3" id="KW-1185">Reference proteome</keyword>
<dbReference type="EMBL" id="JAOTPV010000002">
    <property type="protein sequence ID" value="KAJ4487961.1"/>
    <property type="molecule type" value="Genomic_DNA"/>
</dbReference>
<gene>
    <name evidence="2" type="ORF">J3R30DRAFT_872124</name>
</gene>
<proteinExistence type="predicted"/>
<protein>
    <submittedName>
        <fullName evidence="2">Uncharacterized protein</fullName>
    </submittedName>
</protein>